<comment type="caution">
    <text evidence="1">The sequence shown here is derived from an EMBL/GenBank/DDBJ whole genome shotgun (WGS) entry which is preliminary data.</text>
</comment>
<gene>
    <name evidence="1" type="ORF">AVEN_227550_1</name>
</gene>
<evidence type="ECO:0000313" key="1">
    <source>
        <dbReference type="EMBL" id="GBL99046.1"/>
    </source>
</evidence>
<dbReference type="EMBL" id="BGPR01000144">
    <property type="protein sequence ID" value="GBL99046.1"/>
    <property type="molecule type" value="Genomic_DNA"/>
</dbReference>
<organism evidence="1 2">
    <name type="scientific">Araneus ventricosus</name>
    <name type="common">Orbweaver spider</name>
    <name type="synonym">Epeira ventricosa</name>
    <dbReference type="NCBI Taxonomy" id="182803"/>
    <lineage>
        <taxon>Eukaryota</taxon>
        <taxon>Metazoa</taxon>
        <taxon>Ecdysozoa</taxon>
        <taxon>Arthropoda</taxon>
        <taxon>Chelicerata</taxon>
        <taxon>Arachnida</taxon>
        <taxon>Araneae</taxon>
        <taxon>Araneomorphae</taxon>
        <taxon>Entelegynae</taxon>
        <taxon>Araneoidea</taxon>
        <taxon>Araneidae</taxon>
        <taxon>Araneus</taxon>
    </lineage>
</organism>
<evidence type="ECO:0000313" key="2">
    <source>
        <dbReference type="Proteomes" id="UP000499080"/>
    </source>
</evidence>
<dbReference type="Proteomes" id="UP000499080">
    <property type="component" value="Unassembled WGS sequence"/>
</dbReference>
<keyword evidence="2" id="KW-1185">Reference proteome</keyword>
<name>A0A4Y2C5Y7_ARAVE</name>
<proteinExistence type="predicted"/>
<dbReference type="AlphaFoldDB" id="A0A4Y2C5Y7"/>
<protein>
    <submittedName>
        <fullName evidence="1">Uncharacterized protein</fullName>
    </submittedName>
</protein>
<accession>A0A4Y2C5Y7</accession>
<reference evidence="1 2" key="1">
    <citation type="journal article" date="2019" name="Sci. Rep.">
        <title>Orb-weaving spider Araneus ventricosus genome elucidates the spidroin gene catalogue.</title>
        <authorList>
            <person name="Kono N."/>
            <person name="Nakamura H."/>
            <person name="Ohtoshi R."/>
            <person name="Moran D.A.P."/>
            <person name="Shinohara A."/>
            <person name="Yoshida Y."/>
            <person name="Fujiwara M."/>
            <person name="Mori M."/>
            <person name="Tomita M."/>
            <person name="Arakawa K."/>
        </authorList>
    </citation>
    <scope>NUCLEOTIDE SEQUENCE [LARGE SCALE GENOMIC DNA]</scope>
</reference>
<sequence>MKGRARLVVRPQPLPGRFQARNQIPQKIRCVWDLLHVKSYVVAKYPHAGVVRKFEEGVPAQVSSSSSDRVPKL</sequence>